<gene>
    <name evidence="4" type="ORF">EEJ31_04690</name>
</gene>
<feature type="domain" description="HTH deoR-type" evidence="3">
    <location>
        <begin position="2"/>
        <end position="57"/>
    </location>
</feature>
<dbReference type="OrthoDB" id="7688673at2"/>
<name>A0A3M8LFI6_9MICO</name>
<keyword evidence="5" id="KW-1185">Reference proteome</keyword>
<dbReference type="InterPro" id="IPR036388">
    <property type="entry name" value="WH-like_DNA-bd_sf"/>
</dbReference>
<protein>
    <submittedName>
        <fullName evidence="4">DeoR/GlpR transcriptional regulator</fullName>
    </submittedName>
</protein>
<dbReference type="PROSITE" id="PS51000">
    <property type="entry name" value="HTH_DEOR_2"/>
    <property type="match status" value="1"/>
</dbReference>
<keyword evidence="2" id="KW-0804">Transcription</keyword>
<evidence type="ECO:0000313" key="4">
    <source>
        <dbReference type="EMBL" id="RNE64231.1"/>
    </source>
</evidence>
<dbReference type="SMART" id="SM00420">
    <property type="entry name" value="HTH_DEOR"/>
    <property type="match status" value="1"/>
</dbReference>
<accession>A0A3M8LFI6</accession>
<evidence type="ECO:0000313" key="5">
    <source>
        <dbReference type="Proteomes" id="UP000279859"/>
    </source>
</evidence>
<dbReference type="Gene3D" id="3.40.50.1360">
    <property type="match status" value="1"/>
</dbReference>
<evidence type="ECO:0000256" key="2">
    <source>
        <dbReference type="ARBA" id="ARBA00023163"/>
    </source>
</evidence>
<dbReference type="GO" id="GO:0003700">
    <property type="term" value="F:DNA-binding transcription factor activity"/>
    <property type="evidence" value="ECO:0007669"/>
    <property type="project" value="InterPro"/>
</dbReference>
<dbReference type="EMBL" id="RDSR01000005">
    <property type="protein sequence ID" value="RNE64231.1"/>
    <property type="molecule type" value="Genomic_DNA"/>
</dbReference>
<evidence type="ECO:0000256" key="1">
    <source>
        <dbReference type="ARBA" id="ARBA00023015"/>
    </source>
</evidence>
<dbReference type="SUPFAM" id="SSF46785">
    <property type="entry name" value="Winged helix' DNA-binding domain"/>
    <property type="match status" value="1"/>
</dbReference>
<dbReference type="Proteomes" id="UP000279859">
    <property type="component" value="Unassembled WGS sequence"/>
</dbReference>
<dbReference type="InterPro" id="IPR014036">
    <property type="entry name" value="DeoR-like_C"/>
</dbReference>
<proteinExistence type="predicted"/>
<dbReference type="SUPFAM" id="SSF100950">
    <property type="entry name" value="NagB/RpiA/CoA transferase-like"/>
    <property type="match status" value="1"/>
</dbReference>
<dbReference type="InterPro" id="IPR001034">
    <property type="entry name" value="DeoR_HTH"/>
</dbReference>
<dbReference type="InterPro" id="IPR050313">
    <property type="entry name" value="Carb_Metab_HTH_regulators"/>
</dbReference>
<dbReference type="PRINTS" id="PR00037">
    <property type="entry name" value="HTHLACR"/>
</dbReference>
<dbReference type="PANTHER" id="PTHR30363">
    <property type="entry name" value="HTH-TYPE TRANSCRIPTIONAL REGULATOR SRLR-RELATED"/>
    <property type="match status" value="1"/>
</dbReference>
<dbReference type="InterPro" id="IPR037171">
    <property type="entry name" value="NagB/RpiA_transferase-like"/>
</dbReference>
<reference evidence="4 5" key="1">
    <citation type="submission" date="2018-11" db="EMBL/GenBank/DDBJ databases">
        <title>Cryobacterium sp. nov., isolated from rhizosphere soil of lettuce.</title>
        <authorList>
            <person name="Wang Y."/>
        </authorList>
    </citation>
    <scope>NUCLEOTIDE SEQUENCE [LARGE SCALE GENOMIC DNA]</scope>
    <source>
        <strain evidence="4 5">NEAU-85</strain>
    </source>
</reference>
<dbReference type="Gene3D" id="1.10.10.10">
    <property type="entry name" value="Winged helix-like DNA-binding domain superfamily/Winged helix DNA-binding domain"/>
    <property type="match status" value="1"/>
</dbReference>
<organism evidence="4 5">
    <name type="scientific">Cryobacterium tepidiphilum</name>
    <dbReference type="NCBI Taxonomy" id="2486026"/>
    <lineage>
        <taxon>Bacteria</taxon>
        <taxon>Bacillati</taxon>
        <taxon>Actinomycetota</taxon>
        <taxon>Actinomycetes</taxon>
        <taxon>Micrococcales</taxon>
        <taxon>Microbacteriaceae</taxon>
        <taxon>Cryobacterium</taxon>
    </lineage>
</organism>
<sequence>MGKPRQSQIMTMVRESGYLDVSTLADSFGVDQSTIRRDLMKMERAGLVARNHGGVSVPEPDLAGDTAFSVKERRYHREKEAIGAAMAERIGPGQTVLLDSGSTTLEVARHLAGHHGLTLITNDLRIGVEIAGHPNAHVVVLGGELLPNVYTLWGNNAIAQLGKLKVDVAVFGCDAVNADGITNTNGYEVELKRTMHEVAAASFLVADSSKFERQALFPVIPLEDMTAGITDELFDPIVAASYPIPIIRVAVG</sequence>
<comment type="caution">
    <text evidence="4">The sequence shown here is derived from an EMBL/GenBank/DDBJ whole genome shotgun (WGS) entry which is preliminary data.</text>
</comment>
<dbReference type="AlphaFoldDB" id="A0A3M8LFI6"/>
<keyword evidence="1" id="KW-0805">Transcription regulation</keyword>
<dbReference type="Pfam" id="PF08220">
    <property type="entry name" value="HTH_DeoR"/>
    <property type="match status" value="1"/>
</dbReference>
<dbReference type="PANTHER" id="PTHR30363:SF44">
    <property type="entry name" value="AGA OPERON TRANSCRIPTIONAL REPRESSOR-RELATED"/>
    <property type="match status" value="1"/>
</dbReference>
<dbReference type="Pfam" id="PF00455">
    <property type="entry name" value="DeoRC"/>
    <property type="match status" value="1"/>
</dbReference>
<dbReference type="InterPro" id="IPR036390">
    <property type="entry name" value="WH_DNA-bd_sf"/>
</dbReference>
<evidence type="ECO:0000259" key="3">
    <source>
        <dbReference type="PROSITE" id="PS51000"/>
    </source>
</evidence>
<dbReference type="SMART" id="SM01134">
    <property type="entry name" value="DeoRC"/>
    <property type="match status" value="1"/>
</dbReference>